<feature type="region of interest" description="Disordered" evidence="5">
    <location>
        <begin position="189"/>
        <end position="212"/>
    </location>
</feature>
<dbReference type="PANTHER" id="PTHR12618:SF20">
    <property type="entry name" value="PHD AND RING FINGER DOMAIN-CONTAINING PROTEIN 1"/>
    <property type="match status" value="1"/>
</dbReference>
<reference evidence="8 9" key="1">
    <citation type="submission" date="2024-06" db="EMBL/GenBank/DDBJ databases">
        <title>Complete genome of Phlyctema vagabunda strain 19-DSS-EL-015.</title>
        <authorList>
            <person name="Fiorenzani C."/>
        </authorList>
    </citation>
    <scope>NUCLEOTIDE SEQUENCE [LARGE SCALE GENOMIC DNA]</scope>
    <source>
        <strain evidence="8 9">19-DSS-EL-015</strain>
    </source>
</reference>
<evidence type="ECO:0000313" key="9">
    <source>
        <dbReference type="Proteomes" id="UP001629113"/>
    </source>
</evidence>
<dbReference type="PROSITE" id="PS01359">
    <property type="entry name" value="ZF_PHD_1"/>
    <property type="match status" value="1"/>
</dbReference>
<dbReference type="InterPro" id="IPR001965">
    <property type="entry name" value="Znf_PHD"/>
</dbReference>
<keyword evidence="9" id="KW-1185">Reference proteome</keyword>
<evidence type="ECO:0000259" key="6">
    <source>
        <dbReference type="PROSITE" id="PS50016"/>
    </source>
</evidence>
<keyword evidence="1" id="KW-0479">Metal-binding</keyword>
<feature type="domain" description="PHD-type" evidence="6">
    <location>
        <begin position="127"/>
        <end position="175"/>
    </location>
</feature>
<gene>
    <name evidence="8" type="ORF">PVAG01_09385</name>
</gene>
<accession>A0ABR4P778</accession>
<evidence type="ECO:0000256" key="5">
    <source>
        <dbReference type="SAM" id="MobiDB-lite"/>
    </source>
</evidence>
<dbReference type="SUPFAM" id="SSF57850">
    <property type="entry name" value="RING/U-box"/>
    <property type="match status" value="1"/>
</dbReference>
<evidence type="ECO:0000259" key="7">
    <source>
        <dbReference type="PROSITE" id="PS50089"/>
    </source>
</evidence>
<dbReference type="Gene3D" id="3.30.40.10">
    <property type="entry name" value="Zinc/RING finger domain, C3HC4 (zinc finger)"/>
    <property type="match status" value="2"/>
</dbReference>
<feature type="compositionally biased region" description="Low complexity" evidence="5">
    <location>
        <begin position="451"/>
        <end position="468"/>
    </location>
</feature>
<evidence type="ECO:0000256" key="1">
    <source>
        <dbReference type="ARBA" id="ARBA00022723"/>
    </source>
</evidence>
<dbReference type="InterPro" id="IPR047157">
    <property type="entry name" value="PHRF1/Atg35"/>
</dbReference>
<evidence type="ECO:0000313" key="8">
    <source>
        <dbReference type="EMBL" id="KAL3419163.1"/>
    </source>
</evidence>
<protein>
    <submittedName>
        <fullName evidence="8">PHD-finger domain-containing protein</fullName>
    </submittedName>
</protein>
<dbReference type="SUPFAM" id="SSF57903">
    <property type="entry name" value="FYVE/PHD zinc finger"/>
    <property type="match status" value="1"/>
</dbReference>
<dbReference type="Pfam" id="PF00628">
    <property type="entry name" value="PHD"/>
    <property type="match status" value="1"/>
</dbReference>
<feature type="compositionally biased region" description="Polar residues" evidence="5">
    <location>
        <begin position="540"/>
        <end position="551"/>
    </location>
</feature>
<dbReference type="CDD" id="cd15545">
    <property type="entry name" value="PHD_BAZ2A_like"/>
    <property type="match status" value="1"/>
</dbReference>
<evidence type="ECO:0000256" key="3">
    <source>
        <dbReference type="ARBA" id="ARBA00022833"/>
    </source>
</evidence>
<proteinExistence type="predicted"/>
<name>A0ABR4P778_9HELO</name>
<evidence type="ECO:0000256" key="4">
    <source>
        <dbReference type="PROSITE-ProRule" id="PRU00175"/>
    </source>
</evidence>
<evidence type="ECO:0000256" key="2">
    <source>
        <dbReference type="ARBA" id="ARBA00022771"/>
    </source>
</evidence>
<dbReference type="SMART" id="SM00249">
    <property type="entry name" value="PHD"/>
    <property type="match status" value="1"/>
</dbReference>
<dbReference type="InterPro" id="IPR011011">
    <property type="entry name" value="Znf_FYVE_PHD"/>
</dbReference>
<dbReference type="InterPro" id="IPR019787">
    <property type="entry name" value="Znf_PHD-finger"/>
</dbReference>
<dbReference type="Proteomes" id="UP001629113">
    <property type="component" value="Unassembled WGS sequence"/>
</dbReference>
<keyword evidence="2 4" id="KW-0863">Zinc-finger</keyword>
<dbReference type="Pfam" id="PF13639">
    <property type="entry name" value="zf-RING_2"/>
    <property type="match status" value="1"/>
</dbReference>
<feature type="compositionally biased region" description="Polar residues" evidence="5">
    <location>
        <begin position="504"/>
        <end position="521"/>
    </location>
</feature>
<dbReference type="InterPro" id="IPR001841">
    <property type="entry name" value="Znf_RING"/>
</dbReference>
<dbReference type="InterPro" id="IPR019786">
    <property type="entry name" value="Zinc_finger_PHD-type_CS"/>
</dbReference>
<dbReference type="PROSITE" id="PS50016">
    <property type="entry name" value="ZF_PHD_2"/>
    <property type="match status" value="1"/>
</dbReference>
<sequence>MAEPEPEPEQCIICLEELDAVPAIHDDHLEVEATNTDASTAVPSKSDAQQFIAKIKPCDHILHNECLKSWSLKANSCPICRQAFNLVEVLDKVGGTSLSEYIVEDKKQVAEFDPNAWIEEEDEQEESDPCPICGKSDDEDVLLLCDLCSAPYHTYCIGLDRVPRGDWFCLECATEGAYLIANQASEALGDTESLSESGRNTDTYSGRDAPRTYGSVRRDRRRVRNDPWTGAWNQFSGRVLDIVGLDLDFYDDDQSMVPYRRHQRRTAQARSEFEQWQQRMNIAGRQGARNVFRAAAPPRVRSQLPTVPVETVEETKAWGAFEKAKEIDSAGPSNRKRKSRSVTASPAEQELPQEPERKLKRPRTRRVLDRPGSSSTAAPPTRPSRLQATGSVSGEAAPVVQQSDLEGAPSFLSSLLREVEMAPTSDDDTSRSAFSNTTNMPNRAHSPFAEYSSPATSPSPSSSNYATPRAMSITPPPHISKRPGSPVPLTSRVEPRFGPADYSPNRSPPINLQSNDRSGPSNGHIELKQPRPRRRREASLNLQEEQDSSPVRATMSIEAKEGINKIVKTALAPHWKSREITKDQYENINREVSRKLYEIAHPTSCDKSTWEKIATTEVTKAVEGLTG</sequence>
<comment type="caution">
    <text evidence="8">The sequence shown here is derived from an EMBL/GenBank/DDBJ whole genome shotgun (WGS) entry which is preliminary data.</text>
</comment>
<feature type="compositionally biased region" description="Polar residues" evidence="5">
    <location>
        <begin position="192"/>
        <end position="204"/>
    </location>
</feature>
<feature type="domain" description="RING-type" evidence="7">
    <location>
        <begin position="11"/>
        <end position="81"/>
    </location>
</feature>
<feature type="compositionally biased region" description="Polar residues" evidence="5">
    <location>
        <begin position="431"/>
        <end position="441"/>
    </location>
</feature>
<dbReference type="EMBL" id="JBFCZG010000008">
    <property type="protein sequence ID" value="KAL3419163.1"/>
    <property type="molecule type" value="Genomic_DNA"/>
</dbReference>
<dbReference type="SMART" id="SM00184">
    <property type="entry name" value="RING"/>
    <property type="match status" value="2"/>
</dbReference>
<dbReference type="PANTHER" id="PTHR12618">
    <property type="entry name" value="PHD AND RING FINGER DOMAIN-CONTAINING PROTEIN 1"/>
    <property type="match status" value="1"/>
</dbReference>
<feature type="region of interest" description="Disordered" evidence="5">
    <location>
        <begin position="323"/>
        <end position="551"/>
    </location>
</feature>
<feature type="compositionally biased region" description="Low complexity" evidence="5">
    <location>
        <begin position="370"/>
        <end position="385"/>
    </location>
</feature>
<keyword evidence="3" id="KW-0862">Zinc</keyword>
<dbReference type="InterPro" id="IPR013083">
    <property type="entry name" value="Znf_RING/FYVE/PHD"/>
</dbReference>
<organism evidence="8 9">
    <name type="scientific">Phlyctema vagabunda</name>
    <dbReference type="NCBI Taxonomy" id="108571"/>
    <lineage>
        <taxon>Eukaryota</taxon>
        <taxon>Fungi</taxon>
        <taxon>Dikarya</taxon>
        <taxon>Ascomycota</taxon>
        <taxon>Pezizomycotina</taxon>
        <taxon>Leotiomycetes</taxon>
        <taxon>Helotiales</taxon>
        <taxon>Dermateaceae</taxon>
        <taxon>Phlyctema</taxon>
    </lineage>
</organism>
<dbReference type="PROSITE" id="PS50089">
    <property type="entry name" value="ZF_RING_2"/>
    <property type="match status" value="1"/>
</dbReference>